<keyword evidence="2 4" id="KW-0808">Transferase</keyword>
<dbReference type="AlphaFoldDB" id="A0A2H9TBV2"/>
<dbReference type="PROSITE" id="PS00094">
    <property type="entry name" value="C5_MTASE_1"/>
    <property type="match status" value="1"/>
</dbReference>
<dbReference type="PANTHER" id="PTHR46098">
    <property type="entry name" value="TRNA (CYTOSINE(38)-C(5))-METHYLTRANSFERASE"/>
    <property type="match status" value="1"/>
</dbReference>
<proteinExistence type="predicted"/>
<protein>
    <submittedName>
        <fullName evidence="4">Putative BsuMI modification methylase subunit YdiP</fullName>
        <ecNumber evidence="4">2.1.1.37</ecNumber>
    </submittedName>
</protein>
<reference evidence="4" key="1">
    <citation type="journal article" date="2017" name="Appl. Environ. Microbiol.">
        <title>Molecular characterization of an Endozoicomonas-like organism causing infection in king scallop Pecten maximus L.</title>
        <authorList>
            <person name="Cano I."/>
            <person name="van Aerle R."/>
            <person name="Ross S."/>
            <person name="Verner-Jeffreys D.W."/>
            <person name="Paley R.K."/>
            <person name="Rimmer G."/>
            <person name="Ryder D."/>
            <person name="Hooper P."/>
            <person name="Stone D."/>
            <person name="Feist S.W."/>
        </authorList>
    </citation>
    <scope>NUCLEOTIDE SEQUENCE</scope>
</reference>
<organism evidence="4">
    <name type="scientific">invertebrate metagenome</name>
    <dbReference type="NCBI Taxonomy" id="1711999"/>
    <lineage>
        <taxon>unclassified sequences</taxon>
        <taxon>metagenomes</taxon>
        <taxon>organismal metagenomes</taxon>
    </lineage>
</organism>
<dbReference type="InterPro" id="IPR018117">
    <property type="entry name" value="C5_DNA_meth_AS"/>
</dbReference>
<dbReference type="InterPro" id="IPR050750">
    <property type="entry name" value="C5-MTase"/>
</dbReference>
<comment type="caution">
    <text evidence="4">The sequence shown here is derived from an EMBL/GenBank/DDBJ whole genome shotgun (WGS) entry which is preliminary data.</text>
</comment>
<dbReference type="PROSITE" id="PS51679">
    <property type="entry name" value="SAM_MT_C5"/>
    <property type="match status" value="1"/>
</dbReference>
<gene>
    <name evidence="4" type="primary">ydiP</name>
    <name evidence="4" type="ORF">CI610_00345</name>
</gene>
<dbReference type="Gene3D" id="3.40.50.150">
    <property type="entry name" value="Vaccinia Virus protein VP39"/>
    <property type="match status" value="1"/>
</dbReference>
<evidence type="ECO:0000256" key="3">
    <source>
        <dbReference type="ARBA" id="ARBA00022691"/>
    </source>
</evidence>
<dbReference type="Gene3D" id="3.90.120.10">
    <property type="entry name" value="DNA Methylase, subunit A, domain 2"/>
    <property type="match status" value="1"/>
</dbReference>
<dbReference type="NCBIfam" id="TIGR00675">
    <property type="entry name" value="dcm"/>
    <property type="match status" value="1"/>
</dbReference>
<evidence type="ECO:0000256" key="1">
    <source>
        <dbReference type="ARBA" id="ARBA00022603"/>
    </source>
</evidence>
<evidence type="ECO:0000313" key="4">
    <source>
        <dbReference type="EMBL" id="PJE80684.1"/>
    </source>
</evidence>
<accession>A0A2H9TBV2</accession>
<dbReference type="EMBL" id="NSIT01000009">
    <property type="protein sequence ID" value="PJE80684.1"/>
    <property type="molecule type" value="Genomic_DNA"/>
</dbReference>
<dbReference type="InterPro" id="IPR029063">
    <property type="entry name" value="SAM-dependent_MTases_sf"/>
</dbReference>
<dbReference type="EC" id="2.1.1.37" evidence="4"/>
<dbReference type="GO" id="GO:0003886">
    <property type="term" value="F:DNA (cytosine-5-)-methyltransferase activity"/>
    <property type="evidence" value="ECO:0007669"/>
    <property type="project" value="UniProtKB-EC"/>
</dbReference>
<evidence type="ECO:0000256" key="2">
    <source>
        <dbReference type="ARBA" id="ARBA00022679"/>
    </source>
</evidence>
<name>A0A2H9TBV2_9ZZZZ</name>
<dbReference type="PANTHER" id="PTHR46098:SF1">
    <property type="entry name" value="TRNA (CYTOSINE(38)-C(5))-METHYLTRANSFERASE"/>
    <property type="match status" value="1"/>
</dbReference>
<dbReference type="InterPro" id="IPR001525">
    <property type="entry name" value="C5_MeTfrase"/>
</dbReference>
<dbReference type="Pfam" id="PF00145">
    <property type="entry name" value="DNA_methylase"/>
    <property type="match status" value="2"/>
</dbReference>
<dbReference type="GO" id="GO:0032259">
    <property type="term" value="P:methylation"/>
    <property type="evidence" value="ECO:0007669"/>
    <property type="project" value="UniProtKB-KW"/>
</dbReference>
<sequence length="502" mass="55364">MRYLSLFSGIEAATVAWQRMGWECAGLSEIEPFPCALLKHYYPSVPNLGDITQIKESQVRKLGPIDLVVFGSPCQDLSLAGKRRGLSGERSSLFRDAVRVIKWARKHNGCRFALWENVPGTFSSNKGRDFSEVLRHFTGTELHQPERWRSAGVAFGKAGHVEWRVLDAQYFGVPQRRRRLFAFVDFGDWTSRSPVLFESEGMYRDTEACEKTGQDIAGTLEARTRAGGFPGTDGACANHIIGTRQWPADKTCTLPAVFAEKCGLEDQHIDGGASLFVPARGVFDRQAYGNYGENDVSSTLSRRDYKDVTDLVVYGEAIHPHCINRKPENGPQSDFNGSGIGYTMGAPQAVVYPIHDKATRYAGKRGDKQDGAGNGLGISAEGAPMNTLTAGDKHAVFYCGTTNDAFRDHANNLAPTLRSGNNGGAVHPAVCSETVVRRLTPKECERLQGFPDDYTRIPYRKRPEENCPDSPRYKALGNSMAVPVMYWIGRRIENVLGSDDAP</sequence>
<dbReference type="SUPFAM" id="SSF53335">
    <property type="entry name" value="S-adenosyl-L-methionine-dependent methyltransferases"/>
    <property type="match status" value="1"/>
</dbReference>
<keyword evidence="3" id="KW-0949">S-adenosyl-L-methionine</keyword>
<keyword evidence="1 4" id="KW-0489">Methyltransferase</keyword>